<reference evidence="1" key="1">
    <citation type="submission" date="2018-03" db="EMBL/GenBank/DDBJ databases">
        <authorList>
            <consortium name="Urmite Genomes"/>
        </authorList>
    </citation>
    <scope>NUCLEOTIDE SEQUENCE [LARGE SCALE GENOMIC DNA]</scope>
    <source>
        <strain evidence="1">IHUMI-S29</strain>
    </source>
</reference>
<name>A0A2R8FFN0_9VIRU</name>
<organism evidence="1">
    <name type="scientific">Cedratvirus Zaza IHUMI</name>
    <dbReference type="NCBI Taxonomy" id="2126979"/>
    <lineage>
        <taxon>Viruses</taxon>
        <taxon>Pithoviruses</taxon>
    </lineage>
</organism>
<sequence>MAREIAEIAIEHSLFFLLGVCREFISDHLCIIAAKNNNLPLLQWAKSEGYKHDEWIYYHPMVNNNLEMVKWLRDNDGTPQLGIACSSAATCGRLEILKWCKEENFPWNSATCTNAARYGHLKILKWARANGWFYRLAIKFYREATPYIKLIGIGVHALVQQRVVT</sequence>
<dbReference type="PANTHER" id="PTHR46586">
    <property type="entry name" value="ANKYRIN REPEAT-CONTAINING PROTEIN"/>
    <property type="match status" value="1"/>
</dbReference>
<accession>A0A2R8FFN0</accession>
<protein>
    <submittedName>
        <fullName evidence="1">Ankyrin repeat-containing protein</fullName>
    </submittedName>
</protein>
<dbReference type="PANTHER" id="PTHR46586:SF3">
    <property type="entry name" value="ANKYRIN REPEAT-CONTAINING PROTEIN"/>
    <property type="match status" value="1"/>
</dbReference>
<proteinExistence type="predicted"/>
<gene>
    <name evidence="1" type="ORF">ZAZAV_487</name>
</gene>
<dbReference type="EMBL" id="LT994652">
    <property type="protein sequence ID" value="SPN79772.1"/>
    <property type="molecule type" value="Genomic_DNA"/>
</dbReference>
<dbReference type="Proteomes" id="UP000270547">
    <property type="component" value="Segment"/>
</dbReference>
<dbReference type="InterPro" id="IPR052050">
    <property type="entry name" value="SecEffector_AnkRepeat"/>
</dbReference>
<evidence type="ECO:0000313" key="1">
    <source>
        <dbReference type="EMBL" id="SPN79772.1"/>
    </source>
</evidence>
<dbReference type="SUPFAM" id="SSF140860">
    <property type="entry name" value="Pseudo ankyrin repeat-like"/>
    <property type="match status" value="1"/>
</dbReference>